<keyword evidence="3" id="KW-1133">Transmembrane helix</keyword>
<keyword evidence="2" id="KW-0812">Transmembrane</keyword>
<dbReference type="RefSeq" id="WP_289164712.1">
    <property type="nucleotide sequence ID" value="NZ_JASZZN010000013.1"/>
</dbReference>
<dbReference type="Gene3D" id="1.10.287.950">
    <property type="entry name" value="Methyl-accepting chemotaxis protein"/>
    <property type="match status" value="1"/>
</dbReference>
<dbReference type="InterPro" id="IPR004089">
    <property type="entry name" value="MCPsignal_dom"/>
</dbReference>
<evidence type="ECO:0000259" key="7">
    <source>
        <dbReference type="PROSITE" id="PS50111"/>
    </source>
</evidence>
<reference evidence="8 9" key="1">
    <citation type="submission" date="2023-06" db="EMBL/GenBank/DDBJ databases">
        <title>Roseiconus lacunae JC819 isolated from Gulf of Mannar region, Tamil Nadu.</title>
        <authorList>
            <person name="Pk S."/>
            <person name="Ch S."/>
            <person name="Ch V.R."/>
        </authorList>
    </citation>
    <scope>NUCLEOTIDE SEQUENCE [LARGE SCALE GENOMIC DNA]</scope>
    <source>
        <strain evidence="8 9">JC819</strain>
    </source>
</reference>
<evidence type="ECO:0000256" key="5">
    <source>
        <dbReference type="ARBA" id="ARBA00023224"/>
    </source>
</evidence>
<dbReference type="EMBL" id="JASZZN010000013">
    <property type="protein sequence ID" value="MDM4017264.1"/>
    <property type="molecule type" value="Genomic_DNA"/>
</dbReference>
<organism evidence="8 9">
    <name type="scientific">Roseiconus lacunae</name>
    <dbReference type="NCBI Taxonomy" id="2605694"/>
    <lineage>
        <taxon>Bacteria</taxon>
        <taxon>Pseudomonadati</taxon>
        <taxon>Planctomycetota</taxon>
        <taxon>Planctomycetia</taxon>
        <taxon>Pirellulales</taxon>
        <taxon>Pirellulaceae</taxon>
        <taxon>Roseiconus</taxon>
    </lineage>
</organism>
<dbReference type="SUPFAM" id="SSF58104">
    <property type="entry name" value="Methyl-accepting chemotaxis protein (MCP) signaling domain"/>
    <property type="match status" value="1"/>
</dbReference>
<proteinExistence type="predicted"/>
<protein>
    <submittedName>
        <fullName evidence="8">Methyl-accepting chemotaxis protein</fullName>
    </submittedName>
</protein>
<dbReference type="SMART" id="SM00283">
    <property type="entry name" value="MA"/>
    <property type="match status" value="1"/>
</dbReference>
<evidence type="ECO:0000256" key="6">
    <source>
        <dbReference type="PROSITE-ProRule" id="PRU00284"/>
    </source>
</evidence>
<evidence type="ECO:0000256" key="2">
    <source>
        <dbReference type="ARBA" id="ARBA00022692"/>
    </source>
</evidence>
<dbReference type="PANTHER" id="PTHR32089">
    <property type="entry name" value="METHYL-ACCEPTING CHEMOTAXIS PROTEIN MCPB"/>
    <property type="match status" value="1"/>
</dbReference>
<accession>A0ABT7PL79</accession>
<evidence type="ECO:0000313" key="9">
    <source>
        <dbReference type="Proteomes" id="UP001239462"/>
    </source>
</evidence>
<feature type="domain" description="Methyl-accepting transducer" evidence="7">
    <location>
        <begin position="51"/>
        <end position="272"/>
    </location>
</feature>
<sequence length="339" mass="37242">MSGFGPQVLYPVRRLWSRLTGRGPTGSAGLRTEVSASLPVIEVLERQILDAVEKGTSATDDLSRSFGDMAERAMQVVQMATDSRRDESTAGVEQVREVVSELLSQVRRTSDSTKETANMLAEIEKDVQDVETCMVRIEDIANRSRMVSLNGQIEAARAGDFGDGFAVVASETGDLAQNVSEASKKIREVVDRLAESLRTTYQQTQDLVTVEQEATASCEQRVEEMLTSLAEYQTELENNLESTKTSSDELAGAITRSVMTLQFQDAVSQRLHHVTSTLSEMRDAFGSIVGSQPKGLAKKRSDEWIEKIAASYCIDDERRVLTGEAGVETPSNESNIELF</sequence>
<keyword evidence="4" id="KW-0472">Membrane</keyword>
<dbReference type="PROSITE" id="PS50111">
    <property type="entry name" value="CHEMOTAXIS_TRANSDUC_2"/>
    <property type="match status" value="1"/>
</dbReference>
<evidence type="ECO:0000256" key="1">
    <source>
        <dbReference type="ARBA" id="ARBA00004141"/>
    </source>
</evidence>
<comment type="subcellular location">
    <subcellularLocation>
        <location evidence="1">Membrane</location>
        <topology evidence="1">Multi-pass membrane protein</topology>
    </subcellularLocation>
</comment>
<comment type="caution">
    <text evidence="8">The sequence shown here is derived from an EMBL/GenBank/DDBJ whole genome shotgun (WGS) entry which is preliminary data.</text>
</comment>
<gene>
    <name evidence="8" type="ORF">QTN89_17590</name>
</gene>
<name>A0ABT7PL79_9BACT</name>
<evidence type="ECO:0000256" key="4">
    <source>
        <dbReference type="ARBA" id="ARBA00023136"/>
    </source>
</evidence>
<evidence type="ECO:0000313" key="8">
    <source>
        <dbReference type="EMBL" id="MDM4017264.1"/>
    </source>
</evidence>
<evidence type="ECO:0000256" key="3">
    <source>
        <dbReference type="ARBA" id="ARBA00022989"/>
    </source>
</evidence>
<dbReference type="Pfam" id="PF00015">
    <property type="entry name" value="MCPsignal"/>
    <property type="match status" value="1"/>
</dbReference>
<keyword evidence="5 6" id="KW-0807">Transducer</keyword>
<dbReference type="Proteomes" id="UP001239462">
    <property type="component" value="Unassembled WGS sequence"/>
</dbReference>
<keyword evidence="9" id="KW-1185">Reference proteome</keyword>
<dbReference type="PANTHER" id="PTHR32089:SF119">
    <property type="entry name" value="METHYL-ACCEPTING CHEMOTAXIS PROTEIN CTPL"/>
    <property type="match status" value="1"/>
</dbReference>